<organism evidence="3 4">
    <name type="scientific">Cnuibacter physcomitrellae</name>
    <dbReference type="NCBI Taxonomy" id="1619308"/>
    <lineage>
        <taxon>Bacteria</taxon>
        <taxon>Bacillati</taxon>
        <taxon>Actinomycetota</taxon>
        <taxon>Actinomycetes</taxon>
        <taxon>Micrococcales</taxon>
        <taxon>Microbacteriaceae</taxon>
        <taxon>Cnuibacter</taxon>
    </lineage>
</organism>
<keyword evidence="2" id="KW-0732">Signal</keyword>
<feature type="compositionally biased region" description="Low complexity" evidence="1">
    <location>
        <begin position="40"/>
        <end position="52"/>
    </location>
</feature>
<feature type="region of interest" description="Disordered" evidence="1">
    <location>
        <begin position="31"/>
        <end position="86"/>
    </location>
</feature>
<proteinExistence type="predicted"/>
<protein>
    <submittedName>
        <fullName evidence="3">Uncharacterized protein</fullName>
    </submittedName>
</protein>
<accession>A0A1X9LPD3</accession>
<evidence type="ECO:0000313" key="3">
    <source>
        <dbReference type="EMBL" id="ARJ06158.1"/>
    </source>
</evidence>
<dbReference type="AlphaFoldDB" id="A0A1X9LPD3"/>
<sequence>MRRSLGGGLAARAAWGAALAAVLVLSGCVAEPAPTPSPTASPLRTPSATPTPTSTPTPDGPQPGTPTPSPTAGADPSWPAYDPADPGTWTIDFSGIGPFTVGRSMEEQVAAFTGLARDDCGGNPGVASYHAPGTWLAAVEFNGGDVGLVSAAARGGGEPAVRPHTAEGIRPGDSVAAVLAAYPGIQAHVHSSSASYFLTDGTTWINFVVEGADSVDALHPDDVVGLITVGTLEFAPKEICG</sequence>
<feature type="signal peptide" evidence="2">
    <location>
        <begin position="1"/>
        <end position="20"/>
    </location>
</feature>
<evidence type="ECO:0000256" key="1">
    <source>
        <dbReference type="SAM" id="MobiDB-lite"/>
    </source>
</evidence>
<dbReference type="EMBL" id="CP020715">
    <property type="protein sequence ID" value="ARJ06158.1"/>
    <property type="molecule type" value="Genomic_DNA"/>
</dbReference>
<name>A0A1X9LPD3_9MICO</name>
<dbReference type="STRING" id="1619308.B5808_13715"/>
<evidence type="ECO:0000256" key="2">
    <source>
        <dbReference type="SAM" id="SignalP"/>
    </source>
</evidence>
<feature type="chain" id="PRO_5043456016" evidence="2">
    <location>
        <begin position="21"/>
        <end position="241"/>
    </location>
</feature>
<keyword evidence="4" id="KW-1185">Reference proteome</keyword>
<dbReference type="KEGG" id="cphy:B5808_13715"/>
<dbReference type="RefSeq" id="WP_085020296.1">
    <property type="nucleotide sequence ID" value="NZ_BMHD01000001.1"/>
</dbReference>
<reference evidence="3 4" key="1">
    <citation type="submission" date="2017-04" db="EMBL/GenBank/DDBJ databases">
        <authorList>
            <person name="Afonso C.L."/>
            <person name="Miller P.J."/>
            <person name="Scott M.A."/>
            <person name="Spackman E."/>
            <person name="Goraichik I."/>
            <person name="Dimitrov K.M."/>
            <person name="Suarez D.L."/>
            <person name="Swayne D.E."/>
        </authorList>
    </citation>
    <scope>NUCLEOTIDE SEQUENCE [LARGE SCALE GENOMIC DNA]</scope>
    <source>
        <strain evidence="4">XA(T)</strain>
    </source>
</reference>
<evidence type="ECO:0000313" key="4">
    <source>
        <dbReference type="Proteomes" id="UP000192775"/>
    </source>
</evidence>
<dbReference type="PROSITE" id="PS51257">
    <property type="entry name" value="PROKAR_LIPOPROTEIN"/>
    <property type="match status" value="1"/>
</dbReference>
<dbReference type="Proteomes" id="UP000192775">
    <property type="component" value="Chromosome"/>
</dbReference>
<feature type="compositionally biased region" description="Pro residues" evidence="1">
    <location>
        <begin position="53"/>
        <end position="69"/>
    </location>
</feature>
<gene>
    <name evidence="3" type="ORF">B5808_13715</name>
</gene>